<protein>
    <submittedName>
        <fullName evidence="2">Uncharacterized protein</fullName>
    </submittedName>
</protein>
<keyword evidence="1" id="KW-0472">Membrane</keyword>
<dbReference type="AlphaFoldDB" id="W9W4J8"/>
<keyword evidence="1" id="KW-1133">Transmembrane helix</keyword>
<name>W9W4J8_9EURO</name>
<proteinExistence type="predicted"/>
<keyword evidence="1" id="KW-0812">Transmembrane</keyword>
<gene>
    <name evidence="2" type="ORF">A1O7_03310</name>
</gene>
<keyword evidence="3" id="KW-1185">Reference proteome</keyword>
<evidence type="ECO:0000313" key="3">
    <source>
        <dbReference type="Proteomes" id="UP000019473"/>
    </source>
</evidence>
<dbReference type="VEuPathDB" id="FungiDB:A1O7_03310"/>
<evidence type="ECO:0000256" key="1">
    <source>
        <dbReference type="SAM" id="Phobius"/>
    </source>
</evidence>
<dbReference type="OrthoDB" id="4144101at2759"/>
<accession>W9W4J8</accession>
<reference evidence="2 3" key="1">
    <citation type="submission" date="2013-03" db="EMBL/GenBank/DDBJ databases">
        <title>The Genome Sequence of Cladophialophora yegresii CBS 114405.</title>
        <authorList>
            <consortium name="The Broad Institute Genomics Platform"/>
            <person name="Cuomo C."/>
            <person name="de Hoog S."/>
            <person name="Gorbushina A."/>
            <person name="Walker B."/>
            <person name="Young S.K."/>
            <person name="Zeng Q."/>
            <person name="Gargeya S."/>
            <person name="Fitzgerald M."/>
            <person name="Haas B."/>
            <person name="Abouelleil A."/>
            <person name="Allen A.W."/>
            <person name="Alvarado L."/>
            <person name="Arachchi H.M."/>
            <person name="Berlin A.M."/>
            <person name="Chapman S.B."/>
            <person name="Gainer-Dewar J."/>
            <person name="Goldberg J."/>
            <person name="Griggs A."/>
            <person name="Gujja S."/>
            <person name="Hansen M."/>
            <person name="Howarth C."/>
            <person name="Imamovic A."/>
            <person name="Ireland A."/>
            <person name="Larimer J."/>
            <person name="McCowan C."/>
            <person name="Murphy C."/>
            <person name="Pearson M."/>
            <person name="Poon T.W."/>
            <person name="Priest M."/>
            <person name="Roberts A."/>
            <person name="Saif S."/>
            <person name="Shea T."/>
            <person name="Sisk P."/>
            <person name="Sykes S."/>
            <person name="Wortman J."/>
            <person name="Nusbaum C."/>
            <person name="Birren B."/>
        </authorList>
    </citation>
    <scope>NUCLEOTIDE SEQUENCE [LARGE SCALE GENOMIC DNA]</scope>
    <source>
        <strain evidence="2 3">CBS 114405</strain>
    </source>
</reference>
<sequence length="87" mass="9589">MAPSDFTMSPVAWLFVSLFAGIILILAIVYLFALKIRRDKKKAEAKAEGDEIFGKVIKNPVTITTTRHTAPVQDLFVLSKKSSEGAH</sequence>
<dbReference type="GeneID" id="19177907"/>
<organism evidence="2 3">
    <name type="scientific">Cladophialophora yegresii CBS 114405</name>
    <dbReference type="NCBI Taxonomy" id="1182544"/>
    <lineage>
        <taxon>Eukaryota</taxon>
        <taxon>Fungi</taxon>
        <taxon>Dikarya</taxon>
        <taxon>Ascomycota</taxon>
        <taxon>Pezizomycotina</taxon>
        <taxon>Eurotiomycetes</taxon>
        <taxon>Chaetothyriomycetidae</taxon>
        <taxon>Chaetothyriales</taxon>
        <taxon>Herpotrichiellaceae</taxon>
        <taxon>Cladophialophora</taxon>
    </lineage>
</organism>
<feature type="transmembrane region" description="Helical" evidence="1">
    <location>
        <begin position="12"/>
        <end position="33"/>
    </location>
</feature>
<dbReference type="EMBL" id="AMGW01000002">
    <property type="protein sequence ID" value="EXJ62868.1"/>
    <property type="molecule type" value="Genomic_DNA"/>
</dbReference>
<dbReference type="HOGENOM" id="CLU_190845_0_0_1"/>
<comment type="caution">
    <text evidence="2">The sequence shown here is derived from an EMBL/GenBank/DDBJ whole genome shotgun (WGS) entry which is preliminary data.</text>
</comment>
<evidence type="ECO:0000313" key="2">
    <source>
        <dbReference type="EMBL" id="EXJ62868.1"/>
    </source>
</evidence>
<dbReference type="RefSeq" id="XP_007755522.1">
    <property type="nucleotide sequence ID" value="XM_007757332.1"/>
</dbReference>
<dbReference type="Proteomes" id="UP000019473">
    <property type="component" value="Unassembled WGS sequence"/>
</dbReference>